<evidence type="ECO:0000256" key="1">
    <source>
        <dbReference type="ARBA" id="ARBA00004606"/>
    </source>
</evidence>
<evidence type="ECO:0000256" key="11">
    <source>
        <dbReference type="SAM" id="MobiDB-lite"/>
    </source>
</evidence>
<dbReference type="OrthoDB" id="438431at2759"/>
<keyword evidence="4 12" id="KW-0812">Transmembrane</keyword>
<dbReference type="AGR" id="Xenbase:XB-GENE-987977"/>
<dbReference type="InterPro" id="IPR011990">
    <property type="entry name" value="TPR-like_helical_dom_sf"/>
</dbReference>
<evidence type="ECO:0000313" key="18">
    <source>
        <dbReference type="Xenbase" id="XB-GENE-987977"/>
    </source>
</evidence>
<name>A0A6I8QPT2_XENTR</name>
<evidence type="ECO:0000256" key="9">
    <source>
        <dbReference type="ARBA" id="ARBA00037847"/>
    </source>
</evidence>
<dbReference type="GO" id="GO:0062101">
    <property type="term" value="F:peptidyl-aspartic acid 3-dioxygenase activity"/>
    <property type="evidence" value="ECO:0000318"/>
    <property type="project" value="GO_Central"/>
</dbReference>
<dbReference type="GO" id="GO:0005783">
    <property type="term" value="C:endoplasmic reticulum"/>
    <property type="evidence" value="ECO:0000318"/>
    <property type="project" value="GO_Central"/>
</dbReference>
<comment type="subcellular location">
    <subcellularLocation>
        <location evidence="9">Endomembrane system</location>
        <topology evidence="9">Single-pass membrane protein</topology>
    </subcellularLocation>
    <subcellularLocation>
        <location evidence="1">Membrane</location>
        <topology evidence="1">Single-pass type II membrane protein</topology>
    </subcellularLocation>
</comment>
<feature type="compositionally biased region" description="Polar residues" evidence="11">
    <location>
        <begin position="534"/>
        <end position="543"/>
    </location>
</feature>
<feature type="region of interest" description="Disordered" evidence="11">
    <location>
        <begin position="111"/>
        <end position="136"/>
    </location>
</feature>
<dbReference type="Pfam" id="PF05279">
    <property type="entry name" value="Asp-B-Hydro_N"/>
    <property type="match status" value="1"/>
</dbReference>
<keyword evidence="7" id="KW-1015">Disulfide bond</keyword>
<evidence type="ECO:0000313" key="15">
    <source>
        <dbReference type="Ensembl" id="ENSXETP00000074310"/>
    </source>
</evidence>
<evidence type="ECO:0000259" key="13">
    <source>
        <dbReference type="Pfam" id="PF05118"/>
    </source>
</evidence>
<feature type="compositionally biased region" description="Acidic residues" evidence="11">
    <location>
        <begin position="326"/>
        <end position="335"/>
    </location>
</feature>
<dbReference type="SMART" id="SM00028">
    <property type="entry name" value="TPR"/>
    <property type="match status" value="2"/>
</dbReference>
<feature type="region of interest" description="Disordered" evidence="11">
    <location>
        <begin position="534"/>
        <end position="609"/>
    </location>
</feature>
<keyword evidence="10" id="KW-0802">TPR repeat</keyword>
<accession>A0A6I8QPT2</accession>
<gene>
    <name evidence="15 17 18" type="primary">asph</name>
    <name evidence="17" type="synonym">aah</name>
    <name evidence="17" type="synonym">bah</name>
    <name evidence="17" type="synonym">jctn</name>
    <name evidence="17" type="synonym">junctin</name>
</gene>
<comment type="similarity">
    <text evidence="2">Belongs to the aspartyl/asparaginyl beta-hydroxylase family.</text>
</comment>
<feature type="compositionally biased region" description="Low complexity" evidence="11">
    <location>
        <begin position="276"/>
        <end position="287"/>
    </location>
</feature>
<evidence type="ECO:0000256" key="8">
    <source>
        <dbReference type="ARBA" id="ARBA00023180"/>
    </source>
</evidence>
<evidence type="ECO:0000256" key="4">
    <source>
        <dbReference type="ARBA" id="ARBA00022692"/>
    </source>
</evidence>
<dbReference type="PANTHER" id="PTHR12366:SF33">
    <property type="entry name" value="ASPARTYL_ASPARAGINYL BETA-HYDROXYLASE"/>
    <property type="match status" value="1"/>
</dbReference>
<evidence type="ECO:0000256" key="6">
    <source>
        <dbReference type="ARBA" id="ARBA00023136"/>
    </source>
</evidence>
<feature type="compositionally biased region" description="Basic and acidic residues" evidence="11">
    <location>
        <begin position="414"/>
        <end position="440"/>
    </location>
</feature>
<feature type="compositionally biased region" description="Acidic residues" evidence="11">
    <location>
        <begin position="544"/>
        <end position="557"/>
    </location>
</feature>
<feature type="compositionally biased region" description="Basic and acidic residues" evidence="11">
    <location>
        <begin position="336"/>
        <end position="351"/>
    </location>
</feature>
<feature type="compositionally biased region" description="Acidic residues" evidence="11">
    <location>
        <begin position="288"/>
        <end position="317"/>
    </location>
</feature>
<dbReference type="FunFam" id="2.60.120.330:FF:000004">
    <property type="entry name" value="aspartyl/asparaginyl beta-hydroxylase isoform X2"/>
    <property type="match status" value="1"/>
</dbReference>
<evidence type="ECO:0000313" key="16">
    <source>
        <dbReference type="Proteomes" id="UP000008143"/>
    </source>
</evidence>
<dbReference type="GO" id="GO:0016020">
    <property type="term" value="C:membrane"/>
    <property type="evidence" value="ECO:0007669"/>
    <property type="project" value="UniProtKB-SubCell"/>
</dbReference>
<feature type="compositionally biased region" description="Acidic residues" evidence="11">
    <location>
        <begin position="352"/>
        <end position="385"/>
    </location>
</feature>
<keyword evidence="16" id="KW-1185">Reference proteome</keyword>
<dbReference type="InterPro" id="IPR019734">
    <property type="entry name" value="TPR_rpt"/>
</dbReference>
<feature type="repeat" description="TPR" evidence="10">
    <location>
        <begin position="733"/>
        <end position="766"/>
    </location>
</feature>
<feature type="compositionally biased region" description="Acidic residues" evidence="11">
    <location>
        <begin position="217"/>
        <end position="237"/>
    </location>
</feature>
<dbReference type="Pfam" id="PF13432">
    <property type="entry name" value="TPR_16"/>
    <property type="match status" value="1"/>
</dbReference>
<feature type="region of interest" description="Disordered" evidence="11">
    <location>
        <begin position="1"/>
        <end position="24"/>
    </location>
</feature>
<dbReference type="Pfam" id="PF05118">
    <property type="entry name" value="Asp_Arg_Hydrox"/>
    <property type="match status" value="1"/>
</dbReference>
<dbReference type="InterPro" id="IPR007943">
    <property type="entry name" value="Asp-B-hydro/Triadin_dom"/>
</dbReference>
<feature type="compositionally biased region" description="Basic and acidic residues" evidence="11">
    <location>
        <begin position="577"/>
        <end position="589"/>
    </location>
</feature>
<feature type="compositionally biased region" description="Acidic residues" evidence="11">
    <location>
        <begin position="441"/>
        <end position="454"/>
    </location>
</feature>
<dbReference type="Proteomes" id="UP000008143">
    <property type="component" value="Chromosome 6"/>
</dbReference>
<evidence type="ECO:0000256" key="5">
    <source>
        <dbReference type="ARBA" id="ARBA00022989"/>
    </source>
</evidence>
<dbReference type="GO" id="GO:0051480">
    <property type="term" value="P:regulation of cytosolic calcium ion concentration"/>
    <property type="evidence" value="ECO:0000318"/>
    <property type="project" value="GO_Central"/>
</dbReference>
<feature type="compositionally biased region" description="Basic and acidic residues" evidence="11">
    <location>
        <begin position="386"/>
        <end position="398"/>
    </location>
</feature>
<feature type="compositionally biased region" description="Acidic residues" evidence="11">
    <location>
        <begin position="462"/>
        <end position="480"/>
    </location>
</feature>
<dbReference type="InterPro" id="IPR039038">
    <property type="entry name" value="ASPH"/>
</dbReference>
<dbReference type="Bgee" id="ENSXETG00000021644">
    <property type="expression patterns" value="Expressed in skeletal muscle tissue and 13 other cell types or tissues"/>
</dbReference>
<feature type="compositionally biased region" description="Basic and acidic residues" evidence="11">
    <location>
        <begin position="173"/>
        <end position="216"/>
    </location>
</feature>
<dbReference type="InterPro" id="IPR007803">
    <property type="entry name" value="Asp/Arg/Pro-Hydrxlase"/>
</dbReference>
<dbReference type="GeneID" id="548451"/>
<dbReference type="Gene3D" id="2.60.120.330">
    <property type="entry name" value="B-lactam Antibiotic, Isopenicillin N Synthase, Chain"/>
    <property type="match status" value="1"/>
</dbReference>
<dbReference type="PANTHER" id="PTHR12366">
    <property type="entry name" value="ASPARTYL/ASPARAGINYL BETA-HYDROXYLASE"/>
    <property type="match status" value="1"/>
</dbReference>
<dbReference type="RefSeq" id="XP_031759210.1">
    <property type="nucleotide sequence ID" value="XM_031903350.1"/>
</dbReference>
<evidence type="ECO:0000256" key="3">
    <source>
        <dbReference type="ARBA" id="ARBA00022553"/>
    </source>
</evidence>
<evidence type="ECO:0000256" key="10">
    <source>
        <dbReference type="PROSITE-ProRule" id="PRU00339"/>
    </source>
</evidence>
<dbReference type="Ensembl" id="ENSXETT00000100954">
    <property type="protein sequence ID" value="ENSXETP00000074310"/>
    <property type="gene ID" value="ENSXETG00000021644"/>
</dbReference>
<evidence type="ECO:0000256" key="2">
    <source>
        <dbReference type="ARBA" id="ARBA00007730"/>
    </source>
</evidence>
<dbReference type="SUPFAM" id="SSF51197">
    <property type="entry name" value="Clavaminate synthase-like"/>
    <property type="match status" value="1"/>
</dbReference>
<evidence type="ECO:0000313" key="17">
    <source>
        <dbReference type="RefSeq" id="XP_031759210.1"/>
    </source>
</evidence>
<reference evidence="15" key="1">
    <citation type="journal article" date="2010" name="Science">
        <title>The genome of the Western clawed frog Xenopus tropicalis.</title>
        <authorList>
            <person name="Hellsten U."/>
            <person name="Harland R.M."/>
            <person name="Gilchrist M.J."/>
            <person name="Hendrix D."/>
            <person name="Jurka J."/>
            <person name="Kapitonov V."/>
            <person name="Ovcharenko I."/>
            <person name="Putnam N.H."/>
            <person name="Shu S."/>
            <person name="Taher L."/>
            <person name="Blitz I.L."/>
            <person name="Blumberg B."/>
            <person name="Dichmann D.S."/>
            <person name="Dubchak I."/>
            <person name="Amaya E."/>
            <person name="Detter J.C."/>
            <person name="Fletcher R."/>
            <person name="Gerhard D.S."/>
            <person name="Goodstein D."/>
            <person name="Graves T."/>
            <person name="Grigoriev I.V."/>
            <person name="Grimwood J."/>
            <person name="Kawashima T."/>
            <person name="Lindquist E."/>
            <person name="Lucas S.M."/>
            <person name="Mead P.E."/>
            <person name="Mitros T."/>
            <person name="Ogino H."/>
            <person name="Ohta Y."/>
            <person name="Poliakov A.V."/>
            <person name="Pollet N."/>
            <person name="Robert J."/>
            <person name="Salamov A."/>
            <person name="Sater A.K."/>
            <person name="Schmutz J."/>
            <person name="Terry A."/>
            <person name="Vize P.D."/>
            <person name="Warren W.C."/>
            <person name="Wells D."/>
            <person name="Wills A."/>
            <person name="Wilson R.K."/>
            <person name="Zimmerman L.B."/>
            <person name="Zorn A.M."/>
            <person name="Grainger R."/>
            <person name="Grammer T."/>
            <person name="Khokha M.K."/>
            <person name="Richardson P.M."/>
            <person name="Rokhsar D.S."/>
        </authorList>
    </citation>
    <scope>NUCLEOTIDE SEQUENCE [LARGE SCALE GENOMIC DNA]</scope>
    <source>
        <strain evidence="15">Nigerian</strain>
    </source>
</reference>
<feature type="domain" description="Aspartyl/asparaginy/proline hydroxylase" evidence="13">
    <location>
        <begin position="870"/>
        <end position="1024"/>
    </location>
</feature>
<feature type="transmembrane region" description="Helical" evidence="12">
    <location>
        <begin position="34"/>
        <end position="55"/>
    </location>
</feature>
<dbReference type="CTD" id="444"/>
<keyword evidence="5 12" id="KW-1133">Transmembrane helix</keyword>
<evidence type="ECO:0000256" key="12">
    <source>
        <dbReference type="SAM" id="Phobius"/>
    </source>
</evidence>
<dbReference type="PROSITE" id="PS50005">
    <property type="entry name" value="TPR"/>
    <property type="match status" value="1"/>
</dbReference>
<feature type="compositionally biased region" description="Basic and acidic residues" evidence="11">
    <location>
        <begin position="241"/>
        <end position="254"/>
    </location>
</feature>
<sequence>MSKSSSSQRKNPKGGKKVNGGKNGKKEGLSGSSFFTWFMVIALLGVWTSVAVVWFDLVDYEEVLAKAQDFRYNLSEALQGKLGVYDTDGDGDFDVDDAKILLGLKERSVLVPPAEDSEDDHPATQATAEPDDVEEEDIQDVFQPQDEADDLDKDLEEIVQDSLHESADDLDKDLQEVVEEIHEEAVDDLGKAFDEEVQDSPHESTDDLDQDLKEIVEDSYTEAAAADDLDKDLEEIVQESLHAEEDASETHEEADQVAEEEAHDEEPEVEKEVEAVETANVEAVFVEEQLELEVQDDEQAETTEEVPETEEADDNTVVEEAKVEIETESDDQELDQDVKAEPEIEEIYKEELLEEDAEEQPEPEVIEETEPEEEREEQVALDDNQETEHEPETHRDEEAPSESQVTEDLQEVIVDEHVTYEQEEEHHTEDEPQHTEHLEVEESQTPDEEFEPEMLEAPAVIENEDEDSEPVEERLDEAEEEILHLTEETIEEEPPTASDQEEISDHPAEGHLDVADEEILHVIEDKIVKAFEQLQNPAEQAQSEPEEIQDVLTEEILQDDKAEESLLVPEEQQETPTDEHKEVPEEKTEQPAGDASVTTDKKQKAKNKKPKLFNKFDKTIKAELDAAEKLRKKGKVDEALRAFESLVDKYPQSPKARYGKAQSEDALAEKMRSNDILLQAINTYGEVAELPNAPAELIKLTLKRRADRQQFLGRTRGSVVTLHKLVQLYPEDVTFRNELGVGYLLLGDNSNAKAVFEQVLAMSPNDGFAKVHYGFILKAENYIAESIPYLKEGLESGEPGTDDGRFYFHLGDALQRVGSQEAYIWYEAGHKKGHFASVWQRSLYNVNGLKAQPWWTAKETSYTDLVRTLEANWKLIRDEGLAVIDTEKGLFVPEDENLREKGDWSQYTLWQQGRKNEKSCAAAPRTCALLERFPESTGCRRGQIKYSVMHPGTHVWPHTGPTNCRLRMHLGLVIPKEGCRIRCANDTRSWEEGKVLIFDDSFEHEVWQEANSYRLIFIVDVWHPELTSYQRRTLPAI</sequence>
<keyword evidence="3" id="KW-0597">Phosphoprotein</keyword>
<keyword evidence="8" id="KW-0325">Glycoprotein</keyword>
<reference evidence="17" key="3">
    <citation type="submission" date="2025-04" db="UniProtKB">
        <authorList>
            <consortium name="RefSeq"/>
        </authorList>
    </citation>
    <scope>IDENTIFICATION</scope>
    <source>
        <strain evidence="17">Nigerian</strain>
        <tissue evidence="17">Liver and blood</tissue>
    </source>
</reference>
<dbReference type="SUPFAM" id="SSF48452">
    <property type="entry name" value="TPR-like"/>
    <property type="match status" value="1"/>
</dbReference>
<evidence type="ECO:0000256" key="7">
    <source>
        <dbReference type="ARBA" id="ARBA00023157"/>
    </source>
</evidence>
<dbReference type="Xenbase" id="XB-GENE-987977">
    <property type="gene designation" value="asph"/>
</dbReference>
<dbReference type="AlphaFoldDB" id="A0A6I8QPT2"/>
<reference evidence="15" key="2">
    <citation type="submission" date="2020-05" db="UniProtKB">
        <authorList>
            <consortium name="Ensembl"/>
        </authorList>
    </citation>
    <scope>IDENTIFICATION</scope>
</reference>
<dbReference type="Gene3D" id="1.25.40.10">
    <property type="entry name" value="Tetratricopeptide repeat domain"/>
    <property type="match status" value="1"/>
</dbReference>
<dbReference type="GeneTree" id="ENSGT00940000156304"/>
<dbReference type="OMA" id="VERQWAT"/>
<organism evidence="15">
    <name type="scientific">Xenopus tropicalis</name>
    <name type="common">Western clawed frog</name>
    <name type="synonym">Silurana tropicalis</name>
    <dbReference type="NCBI Taxonomy" id="8364"/>
    <lineage>
        <taxon>Eukaryota</taxon>
        <taxon>Metazoa</taxon>
        <taxon>Chordata</taxon>
        <taxon>Craniata</taxon>
        <taxon>Vertebrata</taxon>
        <taxon>Euteleostomi</taxon>
        <taxon>Amphibia</taxon>
        <taxon>Batrachia</taxon>
        <taxon>Anura</taxon>
        <taxon>Pipoidea</taxon>
        <taxon>Pipidae</taxon>
        <taxon>Xenopodinae</taxon>
        <taxon>Xenopus</taxon>
        <taxon>Silurana</taxon>
    </lineage>
</organism>
<feature type="region of interest" description="Disordered" evidence="11">
    <location>
        <begin position="173"/>
        <end position="506"/>
    </location>
</feature>
<dbReference type="InterPro" id="IPR027443">
    <property type="entry name" value="IPNS-like_sf"/>
</dbReference>
<keyword evidence="6 12" id="KW-0472">Membrane</keyword>
<evidence type="ECO:0000259" key="14">
    <source>
        <dbReference type="Pfam" id="PF05279"/>
    </source>
</evidence>
<proteinExistence type="inferred from homology"/>
<feature type="domain" description="Aspartyl beta-hydroxylase/Triadin" evidence="14">
    <location>
        <begin position="23"/>
        <end position="103"/>
    </location>
</feature>
<protein>
    <submittedName>
        <fullName evidence="15">Aspartate beta-hydroxylase</fullName>
    </submittedName>
    <submittedName>
        <fullName evidence="17">Aspartyl/asparaginyl beta-hydroxylase isoform X1</fullName>
    </submittedName>
</protein>
<feature type="compositionally biased region" description="Acidic residues" evidence="11">
    <location>
        <begin position="488"/>
        <end position="502"/>
    </location>
</feature>
<feature type="compositionally biased region" description="Acidic residues" evidence="11">
    <location>
        <begin position="255"/>
        <end position="271"/>
    </location>
</feature>